<dbReference type="InterPro" id="IPR050900">
    <property type="entry name" value="Transposase_IS3/IS150/IS904"/>
</dbReference>
<gene>
    <name evidence="3" type="ORF">ACFOYY_05245</name>
</gene>
<dbReference type="EMBL" id="JBHSBC010000003">
    <property type="protein sequence ID" value="MFC3979513.1"/>
    <property type="molecule type" value="Genomic_DNA"/>
</dbReference>
<accession>A0ABV8ET22</accession>
<keyword evidence="4" id="KW-1185">Reference proteome</keyword>
<dbReference type="RefSeq" id="WP_386188283.1">
    <property type="nucleotide sequence ID" value="NZ_JBHSBC010000003.1"/>
</dbReference>
<name>A0ABV8ET22_9ACTN</name>
<sequence length="345" mass="37778">MTAGVPLGPPRMAPTARPAHRPATRAPQHAPLRQPPDLRLPPRARRTAPNRAAPLGGTGPGADARAGTDPRPDAGAPAGHHPAGRLPRHPRSGPPGLHRTPARDQTGERHRPYPHREGFIHPATVIDRHSKAVIGWAMAGHYRTERVKDAPRMAIDTGLAEPDAVFPTDHGSNHTSDASGRFCANRRIHRPAGRTGVRHDNAMAESFFTALKTECPDRFVLTTRAKARQQVIRSIEGFCNRRRPHSALDYRTPLAALAEHPRATQVQPTSRLPGKSWASHFRSFRPPCPIHPGLSRRGPPERACPYHRRSPSVRVDERGLGGQAAHTVPQFPQRRTRLGGEPLSV</sequence>
<proteinExistence type="predicted"/>
<dbReference type="InterPro" id="IPR012337">
    <property type="entry name" value="RNaseH-like_sf"/>
</dbReference>
<dbReference type="SUPFAM" id="SSF53098">
    <property type="entry name" value="Ribonuclease H-like"/>
    <property type="match status" value="1"/>
</dbReference>
<protein>
    <submittedName>
        <fullName evidence="3">Integrase core domain-containing protein</fullName>
    </submittedName>
</protein>
<dbReference type="PROSITE" id="PS50994">
    <property type="entry name" value="INTEGRASE"/>
    <property type="match status" value="1"/>
</dbReference>
<feature type="compositionally biased region" description="Basic and acidic residues" evidence="1">
    <location>
        <begin position="101"/>
        <end position="116"/>
    </location>
</feature>
<dbReference type="InterPro" id="IPR001584">
    <property type="entry name" value="Integrase_cat-core"/>
</dbReference>
<evidence type="ECO:0000259" key="2">
    <source>
        <dbReference type="PROSITE" id="PS50994"/>
    </source>
</evidence>
<feature type="region of interest" description="Disordered" evidence="1">
    <location>
        <begin position="1"/>
        <end position="116"/>
    </location>
</feature>
<evidence type="ECO:0000256" key="1">
    <source>
        <dbReference type="SAM" id="MobiDB-lite"/>
    </source>
</evidence>
<dbReference type="Pfam" id="PF13683">
    <property type="entry name" value="rve_3"/>
    <property type="match status" value="1"/>
</dbReference>
<feature type="region of interest" description="Disordered" evidence="1">
    <location>
        <begin position="288"/>
        <end position="328"/>
    </location>
</feature>
<dbReference type="Gene3D" id="3.30.420.10">
    <property type="entry name" value="Ribonuclease H-like superfamily/Ribonuclease H"/>
    <property type="match status" value="1"/>
</dbReference>
<dbReference type="Proteomes" id="UP001595698">
    <property type="component" value="Unassembled WGS sequence"/>
</dbReference>
<evidence type="ECO:0000313" key="4">
    <source>
        <dbReference type="Proteomes" id="UP001595698"/>
    </source>
</evidence>
<feature type="compositionally biased region" description="Low complexity" evidence="1">
    <location>
        <begin position="24"/>
        <end position="37"/>
    </location>
</feature>
<evidence type="ECO:0000313" key="3">
    <source>
        <dbReference type="EMBL" id="MFC3979513.1"/>
    </source>
</evidence>
<dbReference type="InterPro" id="IPR036397">
    <property type="entry name" value="RNaseH_sf"/>
</dbReference>
<comment type="caution">
    <text evidence="3">The sequence shown here is derived from an EMBL/GenBank/DDBJ whole genome shotgun (WGS) entry which is preliminary data.</text>
</comment>
<dbReference type="PANTHER" id="PTHR46889">
    <property type="entry name" value="TRANSPOSASE INSF FOR INSERTION SEQUENCE IS3B-RELATED"/>
    <property type="match status" value="1"/>
</dbReference>
<feature type="domain" description="Integrase catalytic" evidence="2">
    <location>
        <begin position="91"/>
        <end position="261"/>
    </location>
</feature>
<organism evidence="3 4">
    <name type="scientific">Streptosporangium jomthongense</name>
    <dbReference type="NCBI Taxonomy" id="1193683"/>
    <lineage>
        <taxon>Bacteria</taxon>
        <taxon>Bacillati</taxon>
        <taxon>Actinomycetota</taxon>
        <taxon>Actinomycetes</taxon>
        <taxon>Streptosporangiales</taxon>
        <taxon>Streptosporangiaceae</taxon>
        <taxon>Streptosporangium</taxon>
    </lineage>
</organism>
<feature type="compositionally biased region" description="Basic residues" evidence="1">
    <location>
        <begin position="82"/>
        <end position="91"/>
    </location>
</feature>
<reference evidence="4" key="1">
    <citation type="journal article" date="2019" name="Int. J. Syst. Evol. Microbiol.">
        <title>The Global Catalogue of Microorganisms (GCM) 10K type strain sequencing project: providing services to taxonomists for standard genome sequencing and annotation.</title>
        <authorList>
            <consortium name="The Broad Institute Genomics Platform"/>
            <consortium name="The Broad Institute Genome Sequencing Center for Infectious Disease"/>
            <person name="Wu L."/>
            <person name="Ma J."/>
        </authorList>
    </citation>
    <scope>NUCLEOTIDE SEQUENCE [LARGE SCALE GENOMIC DNA]</scope>
    <source>
        <strain evidence="4">TBRC 7912</strain>
    </source>
</reference>
<dbReference type="PANTHER" id="PTHR46889:SF4">
    <property type="entry name" value="TRANSPOSASE INSO FOR INSERTION SEQUENCE ELEMENT IS911B-RELATED"/>
    <property type="match status" value="1"/>
</dbReference>